<dbReference type="Proteomes" id="UP001201985">
    <property type="component" value="Unassembled WGS sequence"/>
</dbReference>
<evidence type="ECO:0000256" key="1">
    <source>
        <dbReference type="SAM" id="MobiDB-lite"/>
    </source>
</evidence>
<dbReference type="InterPro" id="IPR036895">
    <property type="entry name" value="Uracil-DNA_glycosylase-like_sf"/>
</dbReference>
<evidence type="ECO:0000259" key="2">
    <source>
        <dbReference type="Pfam" id="PF03167"/>
    </source>
</evidence>
<dbReference type="RefSeq" id="WP_120009980.1">
    <property type="nucleotide sequence ID" value="NZ_JALBUU010000125.1"/>
</dbReference>
<dbReference type="SUPFAM" id="SSF52141">
    <property type="entry name" value="Uracil-DNA glycosylase-like"/>
    <property type="match status" value="1"/>
</dbReference>
<dbReference type="InterPro" id="IPR005122">
    <property type="entry name" value="Uracil-DNA_glycosylase-like"/>
</dbReference>
<proteinExistence type="predicted"/>
<dbReference type="EMBL" id="JALBUU010000125">
    <property type="protein sequence ID" value="MCI0757154.1"/>
    <property type="molecule type" value="Genomic_DNA"/>
</dbReference>
<name>A0ABS9WCZ8_9PROT</name>
<organism evidence="3 4">
    <name type="scientific">Teichococcus vastitatis</name>
    <dbReference type="NCBI Taxonomy" id="2307076"/>
    <lineage>
        <taxon>Bacteria</taxon>
        <taxon>Pseudomonadati</taxon>
        <taxon>Pseudomonadota</taxon>
        <taxon>Alphaproteobacteria</taxon>
        <taxon>Acetobacterales</taxon>
        <taxon>Roseomonadaceae</taxon>
        <taxon>Roseomonas</taxon>
    </lineage>
</organism>
<reference evidence="3 4" key="1">
    <citation type="submission" date="2022-03" db="EMBL/GenBank/DDBJ databases">
        <title>Complete genome analysis of Roseomonas KG 17.1 : a prolific producer of plant growth promoters.</title>
        <authorList>
            <person name="Saadouli I."/>
            <person name="Najjari A."/>
            <person name="Mosbah A."/>
            <person name="Ouzari H.I."/>
        </authorList>
    </citation>
    <scope>NUCLEOTIDE SEQUENCE [LARGE SCALE GENOMIC DNA]</scope>
    <source>
        <strain evidence="3 4">KG17-1</strain>
    </source>
</reference>
<dbReference type="CDD" id="cd10035">
    <property type="entry name" value="UDG_like"/>
    <property type="match status" value="1"/>
</dbReference>
<dbReference type="Gene3D" id="3.40.470.10">
    <property type="entry name" value="Uracil-DNA glycosylase-like domain"/>
    <property type="match status" value="1"/>
</dbReference>
<feature type="domain" description="Uracil-DNA glycosylase-like" evidence="2">
    <location>
        <begin position="84"/>
        <end position="185"/>
    </location>
</feature>
<gene>
    <name evidence="3" type="ORF">MON41_26350</name>
</gene>
<evidence type="ECO:0000313" key="3">
    <source>
        <dbReference type="EMBL" id="MCI0757154.1"/>
    </source>
</evidence>
<dbReference type="Pfam" id="PF03167">
    <property type="entry name" value="UDG"/>
    <property type="match status" value="1"/>
</dbReference>
<keyword evidence="4" id="KW-1185">Reference proteome</keyword>
<feature type="region of interest" description="Disordered" evidence="1">
    <location>
        <begin position="225"/>
        <end position="248"/>
    </location>
</feature>
<protein>
    <submittedName>
        <fullName evidence="3">Uracil-DNA glycosylase</fullName>
    </submittedName>
</protein>
<comment type="caution">
    <text evidence="3">The sequence shown here is derived from an EMBL/GenBank/DDBJ whole genome shotgun (WGS) entry which is preliminary data.</text>
</comment>
<sequence length="248" mass="26434">MTTLLVEPEALASRMAALRSAPRMRPLRALAARLRRATGREVPEADPLDGGAEARLLLLLLETPAPRLGSGGFVSRDNRGGTAANLRRFLADAGLERGDTLLWNAVPWVIHAPGARNRTPTAAERRAGAAWVPPLLAILPRLAVVVLSGRVAAALQTAIQACRPELPVLCMPHPSPTFVCTSPDVPRRIAAVLAEATTLLREAPFFPESSPSGHILHDRSACHRRGRLHRQPGGAGAAGGRLPPNRSR</sequence>
<accession>A0ABS9WCZ8</accession>
<evidence type="ECO:0000313" key="4">
    <source>
        <dbReference type="Proteomes" id="UP001201985"/>
    </source>
</evidence>